<feature type="non-terminal residue" evidence="1">
    <location>
        <position position="88"/>
    </location>
</feature>
<sequence>MKKGESVVATHWRYPRQRNAHPAPAPWRRNVYRRVSGIVLHDRTRAFSASVVTSGVGEVPGAWQPGASRAIQDASPRFMDNIFVLSVV</sequence>
<organism evidence="1 2">
    <name type="scientific">Brenthis ino</name>
    <name type="common">lesser marbled fritillary</name>
    <dbReference type="NCBI Taxonomy" id="405034"/>
    <lineage>
        <taxon>Eukaryota</taxon>
        <taxon>Metazoa</taxon>
        <taxon>Ecdysozoa</taxon>
        <taxon>Arthropoda</taxon>
        <taxon>Hexapoda</taxon>
        <taxon>Insecta</taxon>
        <taxon>Pterygota</taxon>
        <taxon>Neoptera</taxon>
        <taxon>Endopterygota</taxon>
        <taxon>Lepidoptera</taxon>
        <taxon>Glossata</taxon>
        <taxon>Ditrysia</taxon>
        <taxon>Papilionoidea</taxon>
        <taxon>Nymphalidae</taxon>
        <taxon>Heliconiinae</taxon>
        <taxon>Argynnini</taxon>
        <taxon>Brenthis</taxon>
    </lineage>
</organism>
<gene>
    <name evidence="1" type="ORF">BINO364_LOCUS15321</name>
</gene>
<keyword evidence="2" id="KW-1185">Reference proteome</keyword>
<evidence type="ECO:0000313" key="2">
    <source>
        <dbReference type="Proteomes" id="UP000838878"/>
    </source>
</evidence>
<name>A0A8J9V1A6_9NEOP</name>
<dbReference type="EMBL" id="OV170228">
    <property type="protein sequence ID" value="CAH0730326.1"/>
    <property type="molecule type" value="Genomic_DNA"/>
</dbReference>
<accession>A0A8J9V1A6</accession>
<reference evidence="1" key="1">
    <citation type="submission" date="2021-12" db="EMBL/GenBank/DDBJ databases">
        <authorList>
            <person name="Martin H S."/>
        </authorList>
    </citation>
    <scope>NUCLEOTIDE SEQUENCE</scope>
</reference>
<dbReference type="Proteomes" id="UP000838878">
    <property type="component" value="Chromosome 8"/>
</dbReference>
<protein>
    <submittedName>
        <fullName evidence="1">Uncharacterized protein</fullName>
    </submittedName>
</protein>
<evidence type="ECO:0000313" key="1">
    <source>
        <dbReference type="EMBL" id="CAH0730326.1"/>
    </source>
</evidence>
<proteinExistence type="predicted"/>
<dbReference type="AlphaFoldDB" id="A0A8J9V1A6"/>